<proteinExistence type="inferred from homology"/>
<evidence type="ECO:0000313" key="4">
    <source>
        <dbReference type="Proteomes" id="UP000078046"/>
    </source>
</evidence>
<accession>A0A177B5E1</accession>
<comment type="similarity">
    <text evidence="1">Belongs to the histone H3 family.</text>
</comment>
<keyword evidence="4" id="KW-1185">Reference proteome</keyword>
<protein>
    <recommendedName>
        <fullName evidence="2">Core Histone H2A/H2B/H3 domain-containing protein</fullName>
    </recommendedName>
</protein>
<dbReference type="SUPFAM" id="SSF47113">
    <property type="entry name" value="Histone-fold"/>
    <property type="match status" value="1"/>
</dbReference>
<dbReference type="InterPro" id="IPR009072">
    <property type="entry name" value="Histone-fold"/>
</dbReference>
<feature type="domain" description="Core Histone H2A/H2B/H3" evidence="2">
    <location>
        <begin position="40"/>
        <end position="122"/>
    </location>
</feature>
<evidence type="ECO:0000256" key="1">
    <source>
        <dbReference type="ARBA" id="ARBA00010343"/>
    </source>
</evidence>
<reference evidence="3 4" key="1">
    <citation type="submission" date="2016-04" db="EMBL/GenBank/DDBJ databases">
        <title>The genome of Intoshia linei affirms orthonectids as highly simplified spiralians.</title>
        <authorList>
            <person name="Mikhailov K.V."/>
            <person name="Slusarev G.S."/>
            <person name="Nikitin M.A."/>
            <person name="Logacheva M.D."/>
            <person name="Penin A."/>
            <person name="Aleoshin V."/>
            <person name="Panchin Y.V."/>
        </authorList>
    </citation>
    <scope>NUCLEOTIDE SEQUENCE [LARGE SCALE GENOMIC DNA]</scope>
    <source>
        <strain evidence="3">Intl2013</strain>
        <tissue evidence="3">Whole animal</tissue>
    </source>
</reference>
<name>A0A177B5E1_9BILA</name>
<dbReference type="Pfam" id="PF00125">
    <property type="entry name" value="Histone"/>
    <property type="match status" value="1"/>
</dbReference>
<dbReference type="InterPro" id="IPR007125">
    <property type="entry name" value="H2A/H2B/H3"/>
</dbReference>
<sequence>MRVKNTPTKNSSFNPILLTSRSTLFSLFLQSQEKRRLKVYKHSIRKLKEKQLLIPLKSFQRIVKDIIGAHGQNFRIQYEALLAIQTAAEDYFISLMKDADFCTKHGKRTTLIPKDIKLALKIRDNNDSLS</sequence>
<dbReference type="GO" id="GO:0003677">
    <property type="term" value="F:DNA binding"/>
    <property type="evidence" value="ECO:0007669"/>
    <property type="project" value="InterPro"/>
</dbReference>
<dbReference type="AlphaFoldDB" id="A0A177B5E1"/>
<comment type="caution">
    <text evidence="3">The sequence shown here is derived from an EMBL/GenBank/DDBJ whole genome shotgun (WGS) entry which is preliminary data.</text>
</comment>
<dbReference type="Gene3D" id="1.10.20.10">
    <property type="entry name" value="Histone, subunit A"/>
    <property type="match status" value="1"/>
</dbReference>
<dbReference type="PANTHER" id="PTHR11426">
    <property type="entry name" value="HISTONE H3"/>
    <property type="match status" value="1"/>
</dbReference>
<dbReference type="OrthoDB" id="842664at2759"/>
<dbReference type="GO" id="GO:0030527">
    <property type="term" value="F:structural constituent of chromatin"/>
    <property type="evidence" value="ECO:0007669"/>
    <property type="project" value="InterPro"/>
</dbReference>
<gene>
    <name evidence="3" type="ORF">A3Q56_02748</name>
</gene>
<organism evidence="3 4">
    <name type="scientific">Intoshia linei</name>
    <dbReference type="NCBI Taxonomy" id="1819745"/>
    <lineage>
        <taxon>Eukaryota</taxon>
        <taxon>Metazoa</taxon>
        <taxon>Spiralia</taxon>
        <taxon>Lophotrochozoa</taxon>
        <taxon>Mesozoa</taxon>
        <taxon>Orthonectida</taxon>
        <taxon>Rhopaluridae</taxon>
        <taxon>Intoshia</taxon>
    </lineage>
</organism>
<dbReference type="Proteomes" id="UP000078046">
    <property type="component" value="Unassembled WGS sequence"/>
</dbReference>
<evidence type="ECO:0000313" key="3">
    <source>
        <dbReference type="EMBL" id="OAF69499.1"/>
    </source>
</evidence>
<dbReference type="EMBL" id="LWCA01000271">
    <property type="protein sequence ID" value="OAF69499.1"/>
    <property type="molecule type" value="Genomic_DNA"/>
</dbReference>
<dbReference type="SMART" id="SM00428">
    <property type="entry name" value="H3"/>
    <property type="match status" value="1"/>
</dbReference>
<evidence type="ECO:0000259" key="2">
    <source>
        <dbReference type="Pfam" id="PF00125"/>
    </source>
</evidence>
<dbReference type="PRINTS" id="PR00622">
    <property type="entry name" value="HISTONEH3"/>
</dbReference>
<dbReference type="GO" id="GO:0000786">
    <property type="term" value="C:nucleosome"/>
    <property type="evidence" value="ECO:0007669"/>
    <property type="project" value="InterPro"/>
</dbReference>
<dbReference type="GO" id="GO:0046982">
    <property type="term" value="F:protein heterodimerization activity"/>
    <property type="evidence" value="ECO:0007669"/>
    <property type="project" value="InterPro"/>
</dbReference>
<dbReference type="InterPro" id="IPR000164">
    <property type="entry name" value="Histone_H3/CENP-A"/>
</dbReference>